<dbReference type="eggNOG" id="COG5517">
    <property type="taxonomic scope" value="Bacteria"/>
</dbReference>
<dbReference type="STRING" id="314265.R2601_03343"/>
<dbReference type="AlphaFoldDB" id="Q0FWH7"/>
<feature type="region of interest" description="Disordered" evidence="1">
    <location>
        <begin position="154"/>
        <end position="188"/>
    </location>
</feature>
<dbReference type="Proteomes" id="UP000006230">
    <property type="component" value="Unassembled WGS sequence"/>
</dbReference>
<dbReference type="SUPFAM" id="SSF54427">
    <property type="entry name" value="NTF2-like"/>
    <property type="match status" value="1"/>
</dbReference>
<protein>
    <submittedName>
        <fullName evidence="3">Gamma-BHC dehydrochlorinase</fullName>
    </submittedName>
</protein>
<dbReference type="InterPro" id="IPR032710">
    <property type="entry name" value="NTF2-like_dom_sf"/>
</dbReference>
<evidence type="ECO:0000313" key="4">
    <source>
        <dbReference type="Proteomes" id="UP000006230"/>
    </source>
</evidence>
<dbReference type="Gene3D" id="3.10.450.50">
    <property type="match status" value="1"/>
</dbReference>
<keyword evidence="4" id="KW-1185">Reference proteome</keyword>
<evidence type="ECO:0000313" key="3">
    <source>
        <dbReference type="EMBL" id="EAU48575.1"/>
    </source>
</evidence>
<evidence type="ECO:0000256" key="1">
    <source>
        <dbReference type="SAM" id="MobiDB-lite"/>
    </source>
</evidence>
<name>Q0FWH7_SALBH</name>
<dbReference type="InterPro" id="IPR037401">
    <property type="entry name" value="SnoaL-like"/>
</dbReference>
<accession>Q0FWH7</accession>
<evidence type="ECO:0000259" key="2">
    <source>
        <dbReference type="Pfam" id="PF13577"/>
    </source>
</evidence>
<comment type="caution">
    <text evidence="3">The sequence shown here is derived from an EMBL/GenBank/DDBJ whole genome shotgun (WGS) entry which is preliminary data.</text>
</comment>
<feature type="domain" description="SnoaL-like" evidence="2">
    <location>
        <begin position="10"/>
        <end position="134"/>
    </location>
</feature>
<organism evidence="3 4">
    <name type="scientific">Salipiger bermudensis (strain DSM 26914 / JCM 13377 / KCTC 12554 / HTCC2601)</name>
    <name type="common">Pelagibaca bermudensis</name>
    <dbReference type="NCBI Taxonomy" id="314265"/>
    <lineage>
        <taxon>Bacteria</taxon>
        <taxon>Pseudomonadati</taxon>
        <taxon>Pseudomonadota</taxon>
        <taxon>Alphaproteobacteria</taxon>
        <taxon>Rhodobacterales</taxon>
        <taxon>Roseobacteraceae</taxon>
        <taxon>Salipiger</taxon>
    </lineage>
</organism>
<proteinExistence type="predicted"/>
<gene>
    <name evidence="3" type="ORF">R2601_03343</name>
</gene>
<sequence>MAALAAEVTRLRDHEAIRQAVYAYARGVDRGDATLLDPAFHDDAEDDHGNFRGSKADAMAALAKSAANPAVTASVHHIGNILIDLRGDVADVETYFMASQRREEDGRLWTRMRVGRYLDHFVKRDGAWRVLSRKVIDDWSRLDEVVQTAREVGAENNHCSRGPDDPSHAVAGFADLHRHPHARRSSED</sequence>
<feature type="compositionally biased region" description="Basic residues" evidence="1">
    <location>
        <begin position="178"/>
        <end position="188"/>
    </location>
</feature>
<reference evidence="3 4" key="1">
    <citation type="journal article" date="2010" name="J. Bacteriol.">
        <title>Genome sequences of Pelagibaca bermudensis HTCC2601T and Maritimibacter alkaliphilus HTCC2654T, the type strains of two marine Roseobacter genera.</title>
        <authorList>
            <person name="Thrash J.C."/>
            <person name="Cho J.C."/>
            <person name="Ferriera S."/>
            <person name="Johnson J."/>
            <person name="Vergin K.L."/>
            <person name="Giovannoni S.J."/>
        </authorList>
    </citation>
    <scope>NUCLEOTIDE SEQUENCE [LARGE SCALE GENOMIC DNA]</scope>
    <source>
        <strain evidence="4">DSM 26914 / JCM 13377 / KCTC 12554 / HTCC2601</strain>
    </source>
</reference>
<dbReference type="HOGENOM" id="CLU_106738_0_0_5"/>
<dbReference type="EMBL" id="AATQ01000001">
    <property type="protein sequence ID" value="EAU48575.1"/>
    <property type="molecule type" value="Genomic_DNA"/>
</dbReference>
<dbReference type="Pfam" id="PF13577">
    <property type="entry name" value="SnoaL_4"/>
    <property type="match status" value="1"/>
</dbReference>